<evidence type="ECO:0000313" key="1">
    <source>
        <dbReference type="EMBL" id="TCC91041.1"/>
    </source>
</evidence>
<sequence length="406" mass="46270">MSFKFNRLQFLLLFFLFCGTACTRKSSEGDTTAKKYSIYILAKDGKEYLLQSKTLDKGLLMPEQEGAELNSQEITRSVIVKNGYYYHLNRKKGTFVKYKLSNRSLIEVGSVPLKDFSIENFYWKGSDTLLLTGLNVPESSQVKYAIVTTAKMGLIAEGNMDIPLPFGRFDNMSVGFVELRNQKLFVGYTYHQQLSASNYTTSDTTYITTLNYPQMTAIKTDKDTRSTYPGGINTIQPYAFNDEQHNYYFMTCPGIALGNRPELPTAIMRIKSGSDIPDENYFFNLSTSATHNHAYGMWYLGNNKVIIRSERKDLFKGLGDHYSTPHFEFYVADLISKTTHKLDLPLDKGTRRQCVLINKDMAYISVNSSTEGNYIWIYHIKTGELKKGLQLAGNTDFIMRIDELTP</sequence>
<evidence type="ECO:0000313" key="2">
    <source>
        <dbReference type="Proteomes" id="UP000291117"/>
    </source>
</evidence>
<evidence type="ECO:0008006" key="3">
    <source>
        <dbReference type="Google" id="ProtNLM"/>
    </source>
</evidence>
<keyword evidence="2" id="KW-1185">Reference proteome</keyword>
<accession>A0A4R0MV39</accession>
<comment type="caution">
    <text evidence="1">The sequence shown here is derived from an EMBL/GenBank/DDBJ whole genome shotgun (WGS) entry which is preliminary data.</text>
</comment>
<protein>
    <recommendedName>
        <fullName evidence="3">DUF4374 domain-containing protein</fullName>
    </recommendedName>
</protein>
<organism evidence="1 2">
    <name type="scientific">Pedobacter hiemivivus</name>
    <dbReference type="NCBI Taxonomy" id="2530454"/>
    <lineage>
        <taxon>Bacteria</taxon>
        <taxon>Pseudomonadati</taxon>
        <taxon>Bacteroidota</taxon>
        <taxon>Sphingobacteriia</taxon>
        <taxon>Sphingobacteriales</taxon>
        <taxon>Sphingobacteriaceae</taxon>
        <taxon>Pedobacter</taxon>
    </lineage>
</organism>
<name>A0A4R0MV39_9SPHI</name>
<gene>
    <name evidence="1" type="ORF">EZ444_20215</name>
</gene>
<dbReference type="RefSeq" id="WP_131610967.1">
    <property type="nucleotide sequence ID" value="NZ_SJSM01000016.1"/>
</dbReference>
<proteinExistence type="predicted"/>
<dbReference type="AlphaFoldDB" id="A0A4R0MV39"/>
<dbReference type="OrthoDB" id="736172at2"/>
<dbReference type="Proteomes" id="UP000291117">
    <property type="component" value="Unassembled WGS sequence"/>
</dbReference>
<reference evidence="1 2" key="1">
    <citation type="submission" date="2019-02" db="EMBL/GenBank/DDBJ databases">
        <title>Pedobacter sp. RP-3-8 sp. nov., isolated from Arctic soil.</title>
        <authorList>
            <person name="Dahal R.H."/>
        </authorList>
    </citation>
    <scope>NUCLEOTIDE SEQUENCE [LARGE SCALE GENOMIC DNA]</scope>
    <source>
        <strain evidence="1 2">RP-3-8</strain>
    </source>
</reference>
<dbReference type="EMBL" id="SJSM01000016">
    <property type="protein sequence ID" value="TCC91041.1"/>
    <property type="molecule type" value="Genomic_DNA"/>
</dbReference>